<dbReference type="InterPro" id="IPR012337">
    <property type="entry name" value="RNaseH-like_sf"/>
</dbReference>
<name>A0A9D3UQ88_9ROSI</name>
<dbReference type="SUPFAM" id="SSF53098">
    <property type="entry name" value="Ribonuclease H-like"/>
    <property type="match status" value="1"/>
</dbReference>
<dbReference type="Proteomes" id="UP000828251">
    <property type="component" value="Unassembled WGS sequence"/>
</dbReference>
<evidence type="ECO:0000313" key="3">
    <source>
        <dbReference type="Proteomes" id="UP000828251"/>
    </source>
</evidence>
<keyword evidence="3" id="KW-1185">Reference proteome</keyword>
<evidence type="ECO:0000259" key="1">
    <source>
        <dbReference type="Pfam" id="PF13456"/>
    </source>
</evidence>
<protein>
    <recommendedName>
        <fullName evidence="1">RNase H type-1 domain-containing protein</fullName>
    </recommendedName>
</protein>
<accession>A0A9D3UQ88</accession>
<dbReference type="EMBL" id="JAIQCV010000010">
    <property type="protein sequence ID" value="KAH1055333.1"/>
    <property type="molecule type" value="Genomic_DNA"/>
</dbReference>
<dbReference type="Gene3D" id="3.30.420.10">
    <property type="entry name" value="Ribonuclease H-like superfamily/Ribonuclease H"/>
    <property type="match status" value="2"/>
</dbReference>
<sequence>MSYSDFEFIPKIAEQPVREGELWGIFHGLSIASEKGFKKVVVECDSSQAVQLLNDGQAASDNLALVRKYSRTVRTLCCSKCSTVRYIRIAWSSVEGTFDSVGTTKLQDAGKAGLVMTIQGKNSAVLGSALILEQAHINFVPRSSGEAASDESCEAAPASSSRLALEAPTTTPSRHSFSAPQEISFVGFESYPEDIFNEERVYLNTDGAVSLDFGLGANGGVIRDKAENWITGFHSYLGKVSVLDAELWGILNGLKLIRQRGYDHVIISSDCLEVIKAINGRSSTSPNSTLIRCIHNILSQEKQWSLRYIPRDHN</sequence>
<evidence type="ECO:0000313" key="2">
    <source>
        <dbReference type="EMBL" id="KAH1055333.1"/>
    </source>
</evidence>
<comment type="caution">
    <text evidence="2">The sequence shown here is derived from an EMBL/GenBank/DDBJ whole genome shotgun (WGS) entry which is preliminary data.</text>
</comment>
<feature type="domain" description="RNase H type-1" evidence="1">
    <location>
        <begin position="204"/>
        <end position="314"/>
    </location>
</feature>
<reference evidence="2 3" key="1">
    <citation type="journal article" date="2021" name="Plant Biotechnol. J.">
        <title>Multi-omics assisted identification of the key and species-specific regulatory components of drought-tolerant mechanisms in Gossypium stocksii.</title>
        <authorList>
            <person name="Yu D."/>
            <person name="Ke L."/>
            <person name="Zhang D."/>
            <person name="Wu Y."/>
            <person name="Sun Y."/>
            <person name="Mei J."/>
            <person name="Sun J."/>
            <person name="Sun Y."/>
        </authorList>
    </citation>
    <scope>NUCLEOTIDE SEQUENCE [LARGE SCALE GENOMIC DNA]</scope>
    <source>
        <strain evidence="3">cv. E1</strain>
        <tissue evidence="2">Leaf</tissue>
    </source>
</reference>
<organism evidence="2 3">
    <name type="scientific">Gossypium stocksii</name>
    <dbReference type="NCBI Taxonomy" id="47602"/>
    <lineage>
        <taxon>Eukaryota</taxon>
        <taxon>Viridiplantae</taxon>
        <taxon>Streptophyta</taxon>
        <taxon>Embryophyta</taxon>
        <taxon>Tracheophyta</taxon>
        <taxon>Spermatophyta</taxon>
        <taxon>Magnoliopsida</taxon>
        <taxon>eudicotyledons</taxon>
        <taxon>Gunneridae</taxon>
        <taxon>Pentapetalae</taxon>
        <taxon>rosids</taxon>
        <taxon>malvids</taxon>
        <taxon>Malvales</taxon>
        <taxon>Malvaceae</taxon>
        <taxon>Malvoideae</taxon>
        <taxon>Gossypium</taxon>
    </lineage>
</organism>
<dbReference type="CDD" id="cd06222">
    <property type="entry name" value="RNase_H_like"/>
    <property type="match status" value="2"/>
</dbReference>
<proteinExistence type="predicted"/>
<dbReference type="GO" id="GO:0004523">
    <property type="term" value="F:RNA-DNA hybrid ribonuclease activity"/>
    <property type="evidence" value="ECO:0007669"/>
    <property type="project" value="InterPro"/>
</dbReference>
<dbReference type="AlphaFoldDB" id="A0A9D3UQ88"/>
<dbReference type="InterPro" id="IPR044730">
    <property type="entry name" value="RNase_H-like_dom_plant"/>
</dbReference>
<dbReference type="PANTHER" id="PTHR47723">
    <property type="entry name" value="OS05G0353850 PROTEIN"/>
    <property type="match status" value="1"/>
</dbReference>
<dbReference type="InterPro" id="IPR036397">
    <property type="entry name" value="RNaseH_sf"/>
</dbReference>
<dbReference type="GO" id="GO:0003676">
    <property type="term" value="F:nucleic acid binding"/>
    <property type="evidence" value="ECO:0007669"/>
    <property type="project" value="InterPro"/>
</dbReference>
<dbReference type="InterPro" id="IPR053151">
    <property type="entry name" value="RNase_H-like"/>
</dbReference>
<dbReference type="PANTHER" id="PTHR47723:SF19">
    <property type="entry name" value="POLYNUCLEOTIDYL TRANSFERASE, RIBONUCLEASE H-LIKE SUPERFAMILY PROTEIN"/>
    <property type="match status" value="1"/>
</dbReference>
<feature type="domain" description="RNase H type-1" evidence="1">
    <location>
        <begin position="15"/>
        <end position="66"/>
    </location>
</feature>
<dbReference type="Pfam" id="PF13456">
    <property type="entry name" value="RVT_3"/>
    <property type="match status" value="2"/>
</dbReference>
<gene>
    <name evidence="2" type="ORF">J1N35_033398</name>
</gene>
<dbReference type="InterPro" id="IPR002156">
    <property type="entry name" value="RNaseH_domain"/>
</dbReference>
<dbReference type="OrthoDB" id="1001796at2759"/>